<sequence>MRRKNGKLGGKAIELEGPEDAQIMKPNHKLLKKSIEKKTLPISDDQLAEWSLLRKEWEEANSENLLEKKVNEFNTLNAADGLCKTAHLDESDNNKSKVNIKNDYTWEYLVFWRNTNQLADWLALNVNRSYRVKITDVEIDWKASINIIMKEFQGDVSSLNNDLTAYNLKNYLEILPTFTMLNQRNLELYEKKDPTIKQIINEAFDKLKDKLDENNFRIPFNYHAKLLQILDDRSFLILMEEFFMKQLKGVSKPKSSVQRSSGSKIKLVSMSHLQLTATLGTVKVIKKEGFALLEGAINNFCEEIGNLEHNLTINNLCKDMGNLENHLRNTYETMEEQNELSSIKWRLVDSGIDLKKNNIELTQEEQECINNLKNLLNDVETSTNDLKLLQQVMDKSNVKFQSNNQTLEEANMRLYDPVPKDSQVYKPPLQKTLGAISKWHKSTSKT</sequence>
<dbReference type="Proteomes" id="UP000018888">
    <property type="component" value="Unassembled WGS sequence"/>
</dbReference>
<protein>
    <submittedName>
        <fullName evidence="2">Uncharacterized protein</fullName>
    </submittedName>
</protein>
<dbReference type="SMR" id="A0A2P4PM52"/>
<reference evidence="2 3" key="1">
    <citation type="journal article" date="2013" name="Proc. Natl. Acad. Sci. U.S.A.">
        <title>Genome of an arbuscular mycorrhizal fungus provides insight into the oldest plant symbiosis.</title>
        <authorList>
            <person name="Tisserant E."/>
            <person name="Malbreil M."/>
            <person name="Kuo A."/>
            <person name="Kohler A."/>
            <person name="Symeonidi A."/>
            <person name="Balestrini R."/>
            <person name="Charron P."/>
            <person name="Duensing N."/>
            <person name="Frei Dit Frey N."/>
            <person name="Gianinazzi-Pearson V."/>
            <person name="Gilbert L.B."/>
            <person name="Handa Y."/>
            <person name="Herr J.R."/>
            <person name="Hijri M."/>
            <person name="Koul R."/>
            <person name="Kawaguchi M."/>
            <person name="Krajinski F."/>
            <person name="Lammers P.J."/>
            <person name="Masclaux F.G."/>
            <person name="Murat C."/>
            <person name="Morin E."/>
            <person name="Ndikumana S."/>
            <person name="Pagni M."/>
            <person name="Petitpierre D."/>
            <person name="Requena N."/>
            <person name="Rosikiewicz P."/>
            <person name="Riley R."/>
            <person name="Saito K."/>
            <person name="San Clemente H."/>
            <person name="Shapiro H."/>
            <person name="van Tuinen D."/>
            <person name="Becard G."/>
            <person name="Bonfante P."/>
            <person name="Paszkowski U."/>
            <person name="Shachar-Hill Y.Y."/>
            <person name="Tuskan G.A."/>
            <person name="Young P.W."/>
            <person name="Sanders I.R."/>
            <person name="Henrissat B."/>
            <person name="Rensing S.A."/>
            <person name="Grigoriev I.V."/>
            <person name="Corradi N."/>
            <person name="Roux C."/>
            <person name="Martin F."/>
        </authorList>
    </citation>
    <scope>NUCLEOTIDE SEQUENCE [LARGE SCALE GENOMIC DNA]</scope>
    <source>
        <strain evidence="2 3">DAOM 197198</strain>
    </source>
</reference>
<dbReference type="AlphaFoldDB" id="A0A2P4PM52"/>
<dbReference type="VEuPathDB" id="FungiDB:RhiirFUN_001239"/>
<dbReference type="EMBL" id="AUPC02000190">
    <property type="protein sequence ID" value="POG66474.1"/>
    <property type="molecule type" value="Genomic_DNA"/>
</dbReference>
<gene>
    <name evidence="2" type="ORF">GLOIN_2v1780515</name>
</gene>
<comment type="caution">
    <text evidence="2">The sequence shown here is derived from an EMBL/GenBank/DDBJ whole genome shotgun (WGS) entry which is preliminary data.</text>
</comment>
<evidence type="ECO:0000313" key="2">
    <source>
        <dbReference type="EMBL" id="POG66474.1"/>
    </source>
</evidence>
<keyword evidence="3" id="KW-1185">Reference proteome</keyword>
<evidence type="ECO:0000313" key="3">
    <source>
        <dbReference type="Proteomes" id="UP000018888"/>
    </source>
</evidence>
<feature type="coiled-coil region" evidence="1">
    <location>
        <begin position="358"/>
        <end position="392"/>
    </location>
</feature>
<proteinExistence type="predicted"/>
<accession>A0A2P4PM52</accession>
<name>A0A2P4PM52_RHIID</name>
<organism evidence="2 3">
    <name type="scientific">Rhizophagus irregularis (strain DAOM 181602 / DAOM 197198 / MUCL 43194)</name>
    <name type="common">Arbuscular mycorrhizal fungus</name>
    <name type="synonym">Glomus intraradices</name>
    <dbReference type="NCBI Taxonomy" id="747089"/>
    <lineage>
        <taxon>Eukaryota</taxon>
        <taxon>Fungi</taxon>
        <taxon>Fungi incertae sedis</taxon>
        <taxon>Mucoromycota</taxon>
        <taxon>Glomeromycotina</taxon>
        <taxon>Glomeromycetes</taxon>
        <taxon>Glomerales</taxon>
        <taxon>Glomeraceae</taxon>
        <taxon>Rhizophagus</taxon>
    </lineage>
</organism>
<reference evidence="2 3" key="2">
    <citation type="journal article" date="2018" name="New Phytol.">
        <title>High intraspecific genome diversity in the model arbuscular mycorrhizal symbiont Rhizophagus irregularis.</title>
        <authorList>
            <person name="Chen E.C.H."/>
            <person name="Morin E."/>
            <person name="Beaudet D."/>
            <person name="Noel J."/>
            <person name="Yildirir G."/>
            <person name="Ndikumana S."/>
            <person name="Charron P."/>
            <person name="St-Onge C."/>
            <person name="Giorgi J."/>
            <person name="Kruger M."/>
            <person name="Marton T."/>
            <person name="Ropars J."/>
            <person name="Grigoriev I.V."/>
            <person name="Hainaut M."/>
            <person name="Henrissat B."/>
            <person name="Roux C."/>
            <person name="Martin F."/>
            <person name="Corradi N."/>
        </authorList>
    </citation>
    <scope>NUCLEOTIDE SEQUENCE [LARGE SCALE GENOMIC DNA]</scope>
    <source>
        <strain evidence="2 3">DAOM 197198</strain>
    </source>
</reference>
<keyword evidence="1" id="KW-0175">Coiled coil</keyword>
<evidence type="ECO:0000256" key="1">
    <source>
        <dbReference type="SAM" id="Coils"/>
    </source>
</evidence>